<dbReference type="GO" id="GO:0006457">
    <property type="term" value="P:protein folding"/>
    <property type="evidence" value="ECO:0007669"/>
    <property type="project" value="TreeGrafter"/>
</dbReference>
<evidence type="ECO:0000256" key="2">
    <source>
        <dbReference type="SAM" id="MobiDB-lite"/>
    </source>
</evidence>
<dbReference type="Gene3D" id="3.30.530.20">
    <property type="match status" value="1"/>
</dbReference>
<accession>A0A9W8G153</accession>
<feature type="region of interest" description="Disordered" evidence="2">
    <location>
        <begin position="153"/>
        <end position="192"/>
    </location>
</feature>
<feature type="compositionally biased region" description="Basic and acidic residues" evidence="2">
    <location>
        <begin position="174"/>
        <end position="183"/>
    </location>
</feature>
<dbReference type="EMBL" id="JANBTW010000143">
    <property type="protein sequence ID" value="KAJ2669703.1"/>
    <property type="molecule type" value="Genomic_DNA"/>
</dbReference>
<name>A0A9W8G153_9FUNG</name>
<comment type="caution">
    <text evidence="4">The sequence shown here is derived from an EMBL/GenBank/DDBJ whole genome shotgun (WGS) entry which is preliminary data.</text>
</comment>
<sequence>MTDWRNVGNWHWKEKNCFDWAKQYFENTLTGTEVSENGYSARVTSVDGVSGDVDLNIRKGKLIAIYDVELKLSWSATKDADGNKDADTLTGSVTIPEVAHDTDDYVYDISSTNASADKLHLKDFVRQKLTPEITRKLEAFTDVLKKENGSDMYIAGKDDNAGSGAGTPASTDPRPAKDPKDGKQATSGSSDVSVAKTANATFNTVSINQTVELMCSAEDIFATLTDPQLVSVWTRAPAEIQPKENTQFKLFGGHIEGKIIKLVPGKLIEQTWRVATWPAGHFSNAKFEFDQLSSSTRVSLKQTGVPFNEEDATKANWDRYYWNSIKGSFG</sequence>
<evidence type="ECO:0000256" key="1">
    <source>
        <dbReference type="ARBA" id="ARBA00006817"/>
    </source>
</evidence>
<dbReference type="PANTHER" id="PTHR13009:SF22">
    <property type="entry name" value="LD43819P"/>
    <property type="match status" value="1"/>
</dbReference>
<evidence type="ECO:0000313" key="4">
    <source>
        <dbReference type="EMBL" id="KAJ2669703.1"/>
    </source>
</evidence>
<dbReference type="InterPro" id="IPR015310">
    <property type="entry name" value="AHSA1-like_N"/>
</dbReference>
<proteinExistence type="inferred from homology"/>
<dbReference type="SUPFAM" id="SSF103111">
    <property type="entry name" value="Activator of Hsp90 ATPase, Aha1"/>
    <property type="match status" value="1"/>
</dbReference>
<dbReference type="GO" id="GO:0001671">
    <property type="term" value="F:ATPase activator activity"/>
    <property type="evidence" value="ECO:0007669"/>
    <property type="project" value="InterPro"/>
</dbReference>
<dbReference type="SUPFAM" id="SSF55961">
    <property type="entry name" value="Bet v1-like"/>
    <property type="match status" value="1"/>
</dbReference>
<organism evidence="4 5">
    <name type="scientific">Coemansia spiralis</name>
    <dbReference type="NCBI Taxonomy" id="417178"/>
    <lineage>
        <taxon>Eukaryota</taxon>
        <taxon>Fungi</taxon>
        <taxon>Fungi incertae sedis</taxon>
        <taxon>Zoopagomycota</taxon>
        <taxon>Kickxellomycotina</taxon>
        <taxon>Kickxellomycetes</taxon>
        <taxon>Kickxellales</taxon>
        <taxon>Kickxellaceae</taxon>
        <taxon>Coemansia</taxon>
    </lineage>
</organism>
<comment type="similarity">
    <text evidence="1">Belongs to the AHA1 family.</text>
</comment>
<dbReference type="Proteomes" id="UP001151518">
    <property type="component" value="Unassembled WGS sequence"/>
</dbReference>
<feature type="domain" description="Activator of Hsp90 ATPase AHSA1-like N-terminal" evidence="3">
    <location>
        <begin position="14"/>
        <end position="150"/>
    </location>
</feature>
<dbReference type="PANTHER" id="PTHR13009">
    <property type="entry name" value="HEAT SHOCK PROTEIN 90 HSP90 CO-CHAPERONE AHA-1"/>
    <property type="match status" value="1"/>
</dbReference>
<dbReference type="OrthoDB" id="567237at2759"/>
<reference evidence="4" key="1">
    <citation type="submission" date="2022-07" db="EMBL/GenBank/DDBJ databases">
        <title>Phylogenomic reconstructions and comparative analyses of Kickxellomycotina fungi.</title>
        <authorList>
            <person name="Reynolds N.K."/>
            <person name="Stajich J.E."/>
            <person name="Barry K."/>
            <person name="Grigoriev I.V."/>
            <person name="Crous P."/>
            <person name="Smith M.E."/>
        </authorList>
    </citation>
    <scope>NUCLEOTIDE SEQUENCE</scope>
    <source>
        <strain evidence="4">NRRL 3115</strain>
    </source>
</reference>
<evidence type="ECO:0000313" key="5">
    <source>
        <dbReference type="Proteomes" id="UP001151518"/>
    </source>
</evidence>
<dbReference type="CDD" id="cd08892">
    <property type="entry name" value="SRPBCC_Aha1"/>
    <property type="match status" value="1"/>
</dbReference>
<dbReference type="Gene3D" id="3.15.10.20">
    <property type="entry name" value="Activator of Hsp90 ATPase Aha1, N-terminal domain"/>
    <property type="match status" value="1"/>
</dbReference>
<dbReference type="Pfam" id="PF09229">
    <property type="entry name" value="Aha1_N"/>
    <property type="match status" value="1"/>
</dbReference>
<dbReference type="Pfam" id="PF08327">
    <property type="entry name" value="AHSA1"/>
    <property type="match status" value="1"/>
</dbReference>
<protein>
    <submittedName>
        <fullName evidence="4">Co-chaperone</fullName>
    </submittedName>
</protein>
<dbReference type="AlphaFoldDB" id="A0A9W8G153"/>
<dbReference type="SMART" id="SM01000">
    <property type="entry name" value="Aha1_N"/>
    <property type="match status" value="1"/>
</dbReference>
<dbReference type="InterPro" id="IPR036338">
    <property type="entry name" value="Aha1"/>
</dbReference>
<gene>
    <name evidence="4" type="primary">AHA1_2</name>
    <name evidence="4" type="ORF">GGI25_006065</name>
</gene>
<dbReference type="GO" id="GO:0005829">
    <property type="term" value="C:cytosol"/>
    <property type="evidence" value="ECO:0007669"/>
    <property type="project" value="TreeGrafter"/>
</dbReference>
<dbReference type="InterPro" id="IPR013538">
    <property type="entry name" value="ASHA1/2-like_C"/>
</dbReference>
<dbReference type="GO" id="GO:0051087">
    <property type="term" value="F:protein-folding chaperone binding"/>
    <property type="evidence" value="ECO:0007669"/>
    <property type="project" value="InterPro"/>
</dbReference>
<dbReference type="InterPro" id="IPR023393">
    <property type="entry name" value="START-like_dom_sf"/>
</dbReference>
<evidence type="ECO:0000259" key="3">
    <source>
        <dbReference type="SMART" id="SM01000"/>
    </source>
</evidence>